<dbReference type="PANTHER" id="PTHR23279:SF3">
    <property type="entry name" value="DEFECTIVE PROBOSCIS EXTENSION RESPONSE 18"/>
    <property type="match status" value="1"/>
</dbReference>
<dbReference type="GO" id="GO:0032589">
    <property type="term" value="C:neuron projection membrane"/>
    <property type="evidence" value="ECO:0007669"/>
    <property type="project" value="TreeGrafter"/>
</dbReference>
<keyword evidence="3" id="KW-1185">Reference proteome</keyword>
<comment type="caution">
    <text evidence="2">The sequence shown here is derived from an EMBL/GenBank/DDBJ whole genome shotgun (WGS) entry which is preliminary data.</text>
</comment>
<sequence length="367" mass="40894">MRVELLGQVIQQDITHPPPVTARWRDAEEKQGPAAAGVADVDGPLCYSFTSSRLIVVAIIVVTPLDDIHLLLLLIVFLHFIVLLHFINDHINQDDQEASTTPKEEEVWAPHLSTTNISVTVHLGATAALDCVVHDLHDEPVSWLRRVGDVLELLTWDTHTYTSDVRYSLVRETGDRWRRWQLVILDSQLNDQGQYRCQVATQPPLLLSAALTVIEPRARVVDERGEEVREKHYNSGSMIELKCVIDQVPFPPGPVTWRRGATTLSFNTSRGGISVRGEPAWGYIRSRLYVADARPSDSGVYSCWYSNYTSDALTVHVLAGENSAAMQHDASPGASSSESIPTWSFFTYIYHLYLLAATCLSATCTTT</sequence>
<reference evidence="2" key="1">
    <citation type="journal article" date="2021" name="Sci. Adv.">
        <title>The American lobster genome reveals insights on longevity, neural, and immune adaptations.</title>
        <authorList>
            <person name="Polinski J.M."/>
            <person name="Zimin A.V."/>
            <person name="Clark K.F."/>
            <person name="Kohn A.B."/>
            <person name="Sadowski N."/>
            <person name="Timp W."/>
            <person name="Ptitsyn A."/>
            <person name="Khanna P."/>
            <person name="Romanova D.Y."/>
            <person name="Williams P."/>
            <person name="Greenwood S.J."/>
            <person name="Moroz L.L."/>
            <person name="Walt D.R."/>
            <person name="Bodnar A.G."/>
        </authorList>
    </citation>
    <scope>NUCLEOTIDE SEQUENCE</scope>
    <source>
        <strain evidence="2">GMGI-L3</strain>
    </source>
</reference>
<dbReference type="InterPro" id="IPR007110">
    <property type="entry name" value="Ig-like_dom"/>
</dbReference>
<dbReference type="PANTHER" id="PTHR23279">
    <property type="entry name" value="DEFECTIVE PROBOSCIS EXTENSION RESPONSE DPR -RELATED"/>
    <property type="match status" value="1"/>
</dbReference>
<dbReference type="SUPFAM" id="SSF48726">
    <property type="entry name" value="Immunoglobulin"/>
    <property type="match status" value="2"/>
</dbReference>
<accession>A0A8J5TIZ6</accession>
<dbReference type="PROSITE" id="PS50835">
    <property type="entry name" value="IG_LIKE"/>
    <property type="match status" value="2"/>
</dbReference>
<dbReference type="CDD" id="cd00096">
    <property type="entry name" value="Ig"/>
    <property type="match status" value="1"/>
</dbReference>
<dbReference type="InterPro" id="IPR003598">
    <property type="entry name" value="Ig_sub2"/>
</dbReference>
<feature type="domain" description="Ig-like" evidence="1">
    <location>
        <begin position="216"/>
        <end position="314"/>
    </location>
</feature>
<dbReference type="AlphaFoldDB" id="A0A8J5TIZ6"/>
<feature type="domain" description="Ig-like" evidence="1">
    <location>
        <begin position="110"/>
        <end position="212"/>
    </location>
</feature>
<dbReference type="InterPro" id="IPR003599">
    <property type="entry name" value="Ig_sub"/>
</dbReference>
<evidence type="ECO:0000313" key="3">
    <source>
        <dbReference type="Proteomes" id="UP000747542"/>
    </source>
</evidence>
<dbReference type="EMBL" id="JAHLQT010004633">
    <property type="protein sequence ID" value="KAG7175801.1"/>
    <property type="molecule type" value="Genomic_DNA"/>
</dbReference>
<gene>
    <name evidence="2" type="primary">OBSCN-L1</name>
    <name evidence="2" type="ORF">Hamer_G009819</name>
</gene>
<dbReference type="InterPro" id="IPR037448">
    <property type="entry name" value="Zig-8"/>
</dbReference>
<dbReference type="Gene3D" id="2.60.40.10">
    <property type="entry name" value="Immunoglobulins"/>
    <property type="match status" value="2"/>
</dbReference>
<evidence type="ECO:0000259" key="1">
    <source>
        <dbReference type="PROSITE" id="PS50835"/>
    </source>
</evidence>
<name>A0A8J5TIZ6_HOMAM</name>
<proteinExistence type="predicted"/>
<evidence type="ECO:0000313" key="2">
    <source>
        <dbReference type="EMBL" id="KAG7175801.1"/>
    </source>
</evidence>
<dbReference type="SMART" id="SM00408">
    <property type="entry name" value="IGc2"/>
    <property type="match status" value="2"/>
</dbReference>
<dbReference type="InterPro" id="IPR013783">
    <property type="entry name" value="Ig-like_fold"/>
</dbReference>
<dbReference type="InterPro" id="IPR036179">
    <property type="entry name" value="Ig-like_dom_sf"/>
</dbReference>
<dbReference type="Pfam" id="PF07686">
    <property type="entry name" value="V-set"/>
    <property type="match status" value="1"/>
</dbReference>
<organism evidence="2 3">
    <name type="scientific">Homarus americanus</name>
    <name type="common">American lobster</name>
    <dbReference type="NCBI Taxonomy" id="6706"/>
    <lineage>
        <taxon>Eukaryota</taxon>
        <taxon>Metazoa</taxon>
        <taxon>Ecdysozoa</taxon>
        <taxon>Arthropoda</taxon>
        <taxon>Crustacea</taxon>
        <taxon>Multicrustacea</taxon>
        <taxon>Malacostraca</taxon>
        <taxon>Eumalacostraca</taxon>
        <taxon>Eucarida</taxon>
        <taxon>Decapoda</taxon>
        <taxon>Pleocyemata</taxon>
        <taxon>Astacidea</taxon>
        <taxon>Nephropoidea</taxon>
        <taxon>Nephropidae</taxon>
        <taxon>Homarus</taxon>
    </lineage>
</organism>
<dbReference type="GO" id="GO:0050808">
    <property type="term" value="P:synapse organization"/>
    <property type="evidence" value="ECO:0007669"/>
    <property type="project" value="TreeGrafter"/>
</dbReference>
<protein>
    <submittedName>
        <fullName evidence="2">Obscurin-like 1</fullName>
    </submittedName>
</protein>
<dbReference type="InterPro" id="IPR013106">
    <property type="entry name" value="Ig_V-set"/>
</dbReference>
<dbReference type="Proteomes" id="UP000747542">
    <property type="component" value="Unassembled WGS sequence"/>
</dbReference>
<dbReference type="SMART" id="SM00409">
    <property type="entry name" value="IG"/>
    <property type="match status" value="2"/>
</dbReference>